<name>A0AAD4Q3X6_9EURO</name>
<feature type="compositionally biased region" description="Acidic residues" evidence="4">
    <location>
        <begin position="1067"/>
        <end position="1087"/>
    </location>
</feature>
<dbReference type="InterPro" id="IPR036322">
    <property type="entry name" value="WD40_repeat_dom_sf"/>
</dbReference>
<comment type="caution">
    <text evidence="7">The sequence shown here is derived from an EMBL/GenBank/DDBJ whole genome shotgun (WGS) entry which is preliminary data.</text>
</comment>
<feature type="repeat" description="WD" evidence="3">
    <location>
        <begin position="1403"/>
        <end position="1444"/>
    </location>
</feature>
<dbReference type="SUPFAM" id="SSF52540">
    <property type="entry name" value="P-loop containing nucleoside triphosphate hydrolases"/>
    <property type="match status" value="1"/>
</dbReference>
<dbReference type="EMBL" id="JAJTJA010000001">
    <property type="protein sequence ID" value="KAH8705549.1"/>
    <property type="molecule type" value="Genomic_DNA"/>
</dbReference>
<evidence type="ECO:0000256" key="1">
    <source>
        <dbReference type="ARBA" id="ARBA00022574"/>
    </source>
</evidence>
<dbReference type="Pfam" id="PF24883">
    <property type="entry name" value="NPHP3_N"/>
    <property type="match status" value="1"/>
</dbReference>
<dbReference type="InterPro" id="IPR020472">
    <property type="entry name" value="WD40_PAC1"/>
</dbReference>
<feature type="repeat" description="WD" evidence="3">
    <location>
        <begin position="1140"/>
        <end position="1181"/>
    </location>
</feature>
<dbReference type="Gene3D" id="2.130.10.10">
    <property type="entry name" value="YVTN repeat-like/Quinoprotein amine dehydrogenase"/>
    <property type="match status" value="5"/>
</dbReference>
<sequence length="1673" mass="186526">MPAPALDEFQIGWICALPIETAAAQQMLDENFGTVEEQDAQDTNIYTLGRINKHYIVIACLGGQYGTTSATIVANNMMRTFSKSLRIGLMVGIGGGIPSAAHDIRLGDIVVSYPTGTCGGVLQYDMEKSLDGEYTRTGSLNSPPRLLLGAVNMMKANMLGNDPSYPGFVADVIGKNARTRRNFGRPDKQQDRLFKAEHRHPPDTNTCEGCHEEWKVIRDPREDDEPQPHYGIIASGNSVIKDALRREQLRKDTGALCFEMEAAGLMQDFPCIVIRGICDYADSHKNKQFQGFAALVAAAYTKELLQYVPRGQVSGEKLIADISGIVDSLNTLGLSSQQTNQKIEDLRRQIDFSKLPTARDAVYGAYANQHEPECLPGTRTEIQNKVTDWATSPASKCVFWLNGMAGTGKSTISRTVVRSFKEKEMLGASFFFKKGEGERGNATRFVSTISTQLTAKVPELIPFIRKVIDQDAGIAQKSLQEQFDQLLLQPLLRLQGPARNSILVVVIDALDECDEDKDIRHIIRLLPQLQECGFIRLRIFLTSRPELPIRLGFKDIAEDHQFLVLHEMEQTDIEYDISLFLEHRLAEIRNDQSLPLEWPGSTKIQKLATMSTPLFIFAATVCRILEDRQWNSVDSLNEILAHQNEDSRLNGTYLPILNRLFIAQSGKRREQLIAEYRDVIGAIVMLESPLSAIGLSKLLSMTQRFINIRLDSLHSVLHIPRDDTMPVRLFHLSFRDFLLDVATRERTPLWIDGEAVHEKLTTRCLETLRCHLRRNICDLPSYGTERKGISTQVIDQNLPSEVQYACRYWAQHLVQSRDPSMQLRNASTFIDDHFYNWIEAMSILGFAAEVVRIINILQTVVLDNDDERISTFLYDSKRFMLKNAYILDIAPLQLYSSGLIFAPRSAIIREKVEKFPSWICSFPQVEESWSADFLTLEGHSDIVHSAAFSPDGRLLASVSEDTTIKIWDVITGALQKTVKGDDWPVQSVLFSRDGQFVITGSISGTIRFWDVTTGALYRTLEVSSKTVYTITAAISPDGQVLATASERIKLWDVATGALRSTRHEEWFLEDEPASEDEPSSDYDDLSDSELISSEDSILQDGLTSNREVILETQLASGDENISDEESFVSEESTPSDELLLKRHIELVHFIKFSPNGNLLASSSKDANIYLWNIPTGAKNKVLTGHADHVDSVDFSPDGQMLASGSGDGTIKLWDVSSGTIQNTFLVNRYRIKSVTLSLDGKFLVSGSSDSVIRLWDISTGNVQQTLKGHGDWVYSITISRNGQLLASTSADKTIKLWDISVKSALQDSGHLIVQSVDFSPDEKLLASGSADGTVIIWCNLTGCVEHILMDSSYQPQNKVHMFDRYMKFGFVKFSPNGQILASGTGDGTIKLWNTTTGSLQQILNDESGRVISTEFSSNGCLLLSGSTNKTATLWDVETGTIQRVMNNHLAWVDTVAISTDGRFAASGSEGIIRVLSLRGPVIEYEKRTLRDYRSAPPFADRFSRNGMAFSPNGKILAIGYMNLQLLNTFSGEEIKILECGYIFSIAFSSDSELLASSSPGGTIKLWEIETGALLQSFHFQGKATDLTFSRHSPQLFTNLGSINVHPWYSTDTVKNVPEANFEVFLQDNQWITINGENVLWLPPEWRPVCSAFRNGTLALGHESGRVSLMRFQV</sequence>
<dbReference type="RefSeq" id="XP_046078170.1">
    <property type="nucleotide sequence ID" value="XM_046213479.1"/>
</dbReference>
<dbReference type="InterPro" id="IPR035994">
    <property type="entry name" value="Nucleoside_phosphorylase_sf"/>
</dbReference>
<dbReference type="PANTHER" id="PTHR19879">
    <property type="entry name" value="TRANSCRIPTION INITIATION FACTOR TFIID"/>
    <property type="match status" value="1"/>
</dbReference>
<dbReference type="InterPro" id="IPR019775">
    <property type="entry name" value="WD40_repeat_CS"/>
</dbReference>
<dbReference type="SMART" id="SM00320">
    <property type="entry name" value="WD40"/>
    <property type="match status" value="13"/>
</dbReference>
<dbReference type="GeneID" id="70243766"/>
<proteinExistence type="predicted"/>
<dbReference type="PROSITE" id="PS50294">
    <property type="entry name" value="WD_REPEATS_REGION"/>
    <property type="match status" value="9"/>
</dbReference>
<dbReference type="PROSITE" id="PS00678">
    <property type="entry name" value="WD_REPEATS_1"/>
    <property type="match status" value="7"/>
</dbReference>
<evidence type="ECO:0000256" key="2">
    <source>
        <dbReference type="ARBA" id="ARBA00022737"/>
    </source>
</evidence>
<dbReference type="Pfam" id="PF01048">
    <property type="entry name" value="PNP_UDP_1"/>
    <property type="match status" value="1"/>
</dbReference>
<dbReference type="SUPFAM" id="SSF53167">
    <property type="entry name" value="Purine and uridine phosphorylases"/>
    <property type="match status" value="1"/>
</dbReference>
<dbReference type="InterPro" id="IPR056884">
    <property type="entry name" value="NPHP3-like_N"/>
</dbReference>
<dbReference type="Pfam" id="PF00400">
    <property type="entry name" value="WD40"/>
    <property type="match status" value="11"/>
</dbReference>
<keyword evidence="8" id="KW-1185">Reference proteome</keyword>
<dbReference type="InterPro" id="IPR015943">
    <property type="entry name" value="WD40/YVTN_repeat-like_dom_sf"/>
</dbReference>
<evidence type="ECO:0000256" key="3">
    <source>
        <dbReference type="PROSITE-ProRule" id="PRU00221"/>
    </source>
</evidence>
<feature type="repeat" description="WD" evidence="3">
    <location>
        <begin position="1313"/>
        <end position="1337"/>
    </location>
</feature>
<reference evidence="7" key="1">
    <citation type="submission" date="2021-12" db="EMBL/GenBank/DDBJ databases">
        <title>Convergent genome expansion in fungi linked to evolution of root-endophyte symbiosis.</title>
        <authorList>
            <consortium name="DOE Joint Genome Institute"/>
            <person name="Ke Y.-H."/>
            <person name="Bonito G."/>
            <person name="Liao H.-L."/>
            <person name="Looney B."/>
            <person name="Rojas-Flechas A."/>
            <person name="Nash J."/>
            <person name="Hameed K."/>
            <person name="Schadt C."/>
            <person name="Martin F."/>
            <person name="Crous P.W."/>
            <person name="Miettinen O."/>
            <person name="Magnuson J.K."/>
            <person name="Labbe J."/>
            <person name="Jacobson D."/>
            <person name="Doktycz M.J."/>
            <person name="Veneault-Fourrey C."/>
            <person name="Kuo A."/>
            <person name="Mondo S."/>
            <person name="Calhoun S."/>
            <person name="Riley R."/>
            <person name="Ohm R."/>
            <person name="LaButti K."/>
            <person name="Andreopoulos B."/>
            <person name="Pangilinan J."/>
            <person name="Nolan M."/>
            <person name="Tritt A."/>
            <person name="Clum A."/>
            <person name="Lipzen A."/>
            <person name="Daum C."/>
            <person name="Barry K."/>
            <person name="Grigoriev I.V."/>
            <person name="Vilgalys R."/>
        </authorList>
    </citation>
    <scope>NUCLEOTIDE SEQUENCE</scope>
    <source>
        <strain evidence="7">PMI_201</strain>
    </source>
</reference>
<dbReference type="GO" id="GO:0003824">
    <property type="term" value="F:catalytic activity"/>
    <property type="evidence" value="ECO:0007669"/>
    <property type="project" value="InterPro"/>
</dbReference>
<evidence type="ECO:0000313" key="8">
    <source>
        <dbReference type="Proteomes" id="UP001201262"/>
    </source>
</evidence>
<dbReference type="InterPro" id="IPR027417">
    <property type="entry name" value="P-loop_NTPase"/>
</dbReference>
<dbReference type="Gene3D" id="3.40.50.1580">
    <property type="entry name" value="Nucleoside phosphorylase domain"/>
    <property type="match status" value="1"/>
</dbReference>
<protein>
    <submittedName>
        <fullName evidence="7">WD-repeat protein</fullName>
    </submittedName>
</protein>
<feature type="repeat" description="WD" evidence="3">
    <location>
        <begin position="936"/>
        <end position="977"/>
    </location>
</feature>
<feature type="repeat" description="WD" evidence="3">
    <location>
        <begin position="1266"/>
        <end position="1307"/>
    </location>
</feature>
<feature type="region of interest" description="Disordered" evidence="4">
    <location>
        <begin position="1066"/>
        <end position="1087"/>
    </location>
</feature>
<dbReference type="PRINTS" id="PR00320">
    <property type="entry name" value="GPROTEINBRPT"/>
</dbReference>
<evidence type="ECO:0000256" key="4">
    <source>
        <dbReference type="SAM" id="MobiDB-lite"/>
    </source>
</evidence>
<gene>
    <name evidence="7" type="ORF">BGW36DRAFT_353951</name>
</gene>
<feature type="repeat" description="WD" evidence="3">
    <location>
        <begin position="1542"/>
        <end position="1576"/>
    </location>
</feature>
<dbReference type="PROSITE" id="PS50082">
    <property type="entry name" value="WD_REPEATS_2"/>
    <property type="match status" value="10"/>
</dbReference>
<feature type="domain" description="Nephrocystin 3-like N-terminal" evidence="6">
    <location>
        <begin position="384"/>
        <end position="544"/>
    </location>
</feature>
<feature type="repeat" description="WD" evidence="3">
    <location>
        <begin position="978"/>
        <end position="1019"/>
    </location>
</feature>
<dbReference type="Gene3D" id="3.40.50.300">
    <property type="entry name" value="P-loop containing nucleotide triphosphate hydrolases"/>
    <property type="match status" value="1"/>
</dbReference>
<dbReference type="InterPro" id="IPR000845">
    <property type="entry name" value="Nucleoside_phosphorylase_d"/>
</dbReference>
<dbReference type="CDD" id="cd00200">
    <property type="entry name" value="WD40"/>
    <property type="match status" value="2"/>
</dbReference>
<dbReference type="PANTHER" id="PTHR19879:SF9">
    <property type="entry name" value="TRANSCRIPTION INITIATION FACTOR TFIID SUBUNIT 5"/>
    <property type="match status" value="1"/>
</dbReference>
<dbReference type="GO" id="GO:0009116">
    <property type="term" value="P:nucleoside metabolic process"/>
    <property type="evidence" value="ECO:0007669"/>
    <property type="project" value="InterPro"/>
</dbReference>
<dbReference type="Proteomes" id="UP001201262">
    <property type="component" value="Unassembled WGS sequence"/>
</dbReference>
<organism evidence="7 8">
    <name type="scientific">Talaromyces proteolyticus</name>
    <dbReference type="NCBI Taxonomy" id="1131652"/>
    <lineage>
        <taxon>Eukaryota</taxon>
        <taxon>Fungi</taxon>
        <taxon>Dikarya</taxon>
        <taxon>Ascomycota</taxon>
        <taxon>Pezizomycotina</taxon>
        <taxon>Eurotiomycetes</taxon>
        <taxon>Eurotiomycetidae</taxon>
        <taxon>Eurotiales</taxon>
        <taxon>Trichocomaceae</taxon>
        <taxon>Talaromyces</taxon>
        <taxon>Talaromyces sect. Bacilispori</taxon>
    </lineage>
</organism>
<evidence type="ECO:0000313" key="7">
    <source>
        <dbReference type="EMBL" id="KAH8705549.1"/>
    </source>
</evidence>
<feature type="repeat" description="WD" evidence="3">
    <location>
        <begin position="1224"/>
        <end position="1265"/>
    </location>
</feature>
<keyword evidence="2" id="KW-0677">Repeat</keyword>
<feature type="domain" description="Nucleoside phosphorylase" evidence="5">
    <location>
        <begin position="11"/>
        <end position="302"/>
    </location>
</feature>
<feature type="repeat" description="WD" evidence="3">
    <location>
        <begin position="1182"/>
        <end position="1223"/>
    </location>
</feature>
<feature type="repeat" description="WD" evidence="3">
    <location>
        <begin position="1371"/>
        <end position="1402"/>
    </location>
</feature>
<evidence type="ECO:0000259" key="6">
    <source>
        <dbReference type="Pfam" id="PF24883"/>
    </source>
</evidence>
<dbReference type="InterPro" id="IPR001680">
    <property type="entry name" value="WD40_rpt"/>
</dbReference>
<evidence type="ECO:0000259" key="5">
    <source>
        <dbReference type="Pfam" id="PF01048"/>
    </source>
</evidence>
<accession>A0AAD4Q3X6</accession>
<keyword evidence="1 3" id="KW-0853">WD repeat</keyword>
<dbReference type="SUPFAM" id="SSF50978">
    <property type="entry name" value="WD40 repeat-like"/>
    <property type="match status" value="2"/>
</dbReference>